<evidence type="ECO:0008006" key="4">
    <source>
        <dbReference type="Google" id="ProtNLM"/>
    </source>
</evidence>
<dbReference type="OrthoDB" id="3485059at2759"/>
<feature type="signal peptide" evidence="1">
    <location>
        <begin position="1"/>
        <end position="19"/>
    </location>
</feature>
<keyword evidence="3" id="KW-1185">Reference proteome</keyword>
<dbReference type="PANTHER" id="PTHR38123">
    <property type="entry name" value="CELL WALL SERINE-THREONINE-RICH GALACTOMANNOPROTEIN MP1 (AFU_ORTHOLOGUE AFUA_4G03240)"/>
    <property type="match status" value="1"/>
</dbReference>
<name>A0A5N6KRQ9_9ROSI</name>
<evidence type="ECO:0000256" key="1">
    <source>
        <dbReference type="SAM" id="SignalP"/>
    </source>
</evidence>
<dbReference type="Pfam" id="PF12296">
    <property type="entry name" value="HsbA"/>
    <property type="match status" value="1"/>
</dbReference>
<dbReference type="EMBL" id="VIBQ01000010">
    <property type="protein sequence ID" value="KAB8339208.1"/>
    <property type="molecule type" value="Genomic_DNA"/>
</dbReference>
<dbReference type="GO" id="GO:0005576">
    <property type="term" value="C:extracellular region"/>
    <property type="evidence" value="ECO:0007669"/>
    <property type="project" value="TreeGrafter"/>
</dbReference>
<dbReference type="InterPro" id="IPR021054">
    <property type="entry name" value="Cell_wall_mannoprotein_1"/>
</dbReference>
<reference evidence="2 3" key="1">
    <citation type="submission" date="2019-06" db="EMBL/GenBank/DDBJ databases">
        <title>A chromosomal-level reference genome of Carpinus fangiana (Coryloideae, Betulaceae).</title>
        <authorList>
            <person name="Yang X."/>
            <person name="Wang Z."/>
            <person name="Zhang L."/>
            <person name="Hao G."/>
            <person name="Liu J."/>
            <person name="Yang Y."/>
        </authorList>
    </citation>
    <scope>NUCLEOTIDE SEQUENCE [LARGE SCALE GENOMIC DNA]</scope>
    <source>
        <strain evidence="2">Cfa_2016G</strain>
        <tissue evidence="2">Leaf</tissue>
    </source>
</reference>
<protein>
    <recommendedName>
        <fullName evidence="4">Pectinesterase inhibitor domain-containing protein</fullName>
    </recommendedName>
</protein>
<gene>
    <name evidence="2" type="ORF">FH972_022142</name>
</gene>
<accession>A0A5N6KRQ9</accession>
<comment type="caution">
    <text evidence="2">The sequence shown here is derived from an EMBL/GenBank/DDBJ whole genome shotgun (WGS) entry which is preliminary data.</text>
</comment>
<feature type="chain" id="PRO_5024393418" description="Pectinesterase inhibitor domain-containing protein" evidence="1">
    <location>
        <begin position="20"/>
        <end position="184"/>
    </location>
</feature>
<sequence>MRVLSILTTAFAACTTVSAFAIEARDAATVVGDIRTLTTQLNTLQNQLKAFQGGAAGTGAALQIQGTEQTIENTLKKAAQDASNSPNFGNSGSADVANAIVGVERNIYSVLDLLIQKKSAFATAALGFSATGLVLQDLKNLKSQTDAFGANASAKLVPELAKLAPLLLSNIDYHYSVAIDAYSS</sequence>
<dbReference type="AlphaFoldDB" id="A0A5N6KRQ9"/>
<dbReference type="PANTHER" id="PTHR38123:SF1">
    <property type="entry name" value="HYDROPHOBIC SURFACE BINDING PROTEIN"/>
    <property type="match status" value="1"/>
</dbReference>
<dbReference type="Proteomes" id="UP000327013">
    <property type="component" value="Unassembled WGS sequence"/>
</dbReference>
<proteinExistence type="predicted"/>
<organism evidence="2 3">
    <name type="scientific">Carpinus fangiana</name>
    <dbReference type="NCBI Taxonomy" id="176857"/>
    <lineage>
        <taxon>Eukaryota</taxon>
        <taxon>Viridiplantae</taxon>
        <taxon>Streptophyta</taxon>
        <taxon>Embryophyta</taxon>
        <taxon>Tracheophyta</taxon>
        <taxon>Spermatophyta</taxon>
        <taxon>Magnoliopsida</taxon>
        <taxon>eudicotyledons</taxon>
        <taxon>Gunneridae</taxon>
        <taxon>Pentapetalae</taxon>
        <taxon>rosids</taxon>
        <taxon>fabids</taxon>
        <taxon>Fagales</taxon>
        <taxon>Betulaceae</taxon>
        <taxon>Carpinus</taxon>
    </lineage>
</organism>
<evidence type="ECO:0000313" key="3">
    <source>
        <dbReference type="Proteomes" id="UP000327013"/>
    </source>
</evidence>
<keyword evidence="1" id="KW-0732">Signal</keyword>
<dbReference type="Gene3D" id="1.20.1280.140">
    <property type="match status" value="1"/>
</dbReference>
<evidence type="ECO:0000313" key="2">
    <source>
        <dbReference type="EMBL" id="KAB8339208.1"/>
    </source>
</evidence>